<accession>A0A5C3EN36</accession>
<evidence type="ECO:0000259" key="11">
    <source>
        <dbReference type="PROSITE" id="PS50866"/>
    </source>
</evidence>
<comment type="subcellular location">
    <subcellularLocation>
        <location evidence="7">Endomembrane system</location>
        <topology evidence="7">Single-pass membrane protein</topology>
    </subcellularLocation>
    <subcellularLocation>
        <location evidence="1 8">Membrane</location>
        <topology evidence="1 8">Single-pass type I membrane protein</topology>
    </subcellularLocation>
</comment>
<dbReference type="EMBL" id="OOIN01000035">
    <property type="protein sequence ID" value="SPO30901.1"/>
    <property type="molecule type" value="Genomic_DNA"/>
</dbReference>
<dbReference type="OrthoDB" id="1929172at2759"/>
<dbReference type="AlphaFoldDB" id="A0A5C3EN36"/>
<keyword evidence="6 9" id="KW-0472">Membrane</keyword>
<comment type="similarity">
    <text evidence="2 8">Belongs to the EMP24/GP25L family.</text>
</comment>
<evidence type="ECO:0000256" key="6">
    <source>
        <dbReference type="ARBA" id="ARBA00023136"/>
    </source>
</evidence>
<evidence type="ECO:0000256" key="4">
    <source>
        <dbReference type="ARBA" id="ARBA00022729"/>
    </source>
</evidence>
<reference evidence="12 13" key="1">
    <citation type="submission" date="2018-03" db="EMBL/GenBank/DDBJ databases">
        <authorList>
            <person name="Guldener U."/>
        </authorList>
    </citation>
    <scope>NUCLEOTIDE SEQUENCE [LARGE SCALE GENOMIC DNA]</scope>
    <source>
        <strain evidence="12 13">NBRC100155</strain>
    </source>
</reference>
<keyword evidence="3 8" id="KW-0812">Transmembrane</keyword>
<feature type="domain" description="GOLD" evidence="11">
    <location>
        <begin position="46"/>
        <end position="129"/>
    </location>
</feature>
<evidence type="ECO:0000256" key="3">
    <source>
        <dbReference type="ARBA" id="ARBA00022692"/>
    </source>
</evidence>
<dbReference type="SUPFAM" id="SSF101576">
    <property type="entry name" value="Supernatant protein factor (SPF), C-terminal domain"/>
    <property type="match status" value="1"/>
</dbReference>
<evidence type="ECO:0000313" key="13">
    <source>
        <dbReference type="Proteomes" id="UP000324022"/>
    </source>
</evidence>
<organism evidence="12 13">
    <name type="scientific">Ustilago trichophora</name>
    <dbReference type="NCBI Taxonomy" id="86804"/>
    <lineage>
        <taxon>Eukaryota</taxon>
        <taxon>Fungi</taxon>
        <taxon>Dikarya</taxon>
        <taxon>Basidiomycota</taxon>
        <taxon>Ustilaginomycotina</taxon>
        <taxon>Ustilaginomycetes</taxon>
        <taxon>Ustilaginales</taxon>
        <taxon>Ustilaginaceae</taxon>
        <taxon>Ustilago</taxon>
    </lineage>
</organism>
<evidence type="ECO:0000256" key="10">
    <source>
        <dbReference type="SAM" id="SignalP"/>
    </source>
</evidence>
<keyword evidence="5 9" id="KW-1133">Transmembrane helix</keyword>
<evidence type="ECO:0000256" key="1">
    <source>
        <dbReference type="ARBA" id="ARBA00004479"/>
    </source>
</evidence>
<dbReference type="SMART" id="SM01190">
    <property type="entry name" value="EMP24_GP25L"/>
    <property type="match status" value="1"/>
</dbReference>
<dbReference type="PROSITE" id="PS50866">
    <property type="entry name" value="GOLD"/>
    <property type="match status" value="1"/>
</dbReference>
<proteinExistence type="inferred from homology"/>
<feature type="transmembrane region" description="Helical" evidence="9">
    <location>
        <begin position="191"/>
        <end position="217"/>
    </location>
</feature>
<feature type="chain" id="PRO_5022990515" evidence="10">
    <location>
        <begin position="35"/>
        <end position="227"/>
    </location>
</feature>
<dbReference type="GO" id="GO:0012505">
    <property type="term" value="C:endomembrane system"/>
    <property type="evidence" value="ECO:0007669"/>
    <property type="project" value="UniProtKB-SubCell"/>
</dbReference>
<protein>
    <submittedName>
        <fullName evidence="12">Related to ERP2 - p24 protein involved in membrane trafficking</fullName>
    </submittedName>
</protein>
<name>A0A5C3EN36_9BASI</name>
<evidence type="ECO:0000256" key="2">
    <source>
        <dbReference type="ARBA" id="ARBA00007104"/>
    </source>
</evidence>
<dbReference type="InterPro" id="IPR009038">
    <property type="entry name" value="GOLD_dom"/>
</dbReference>
<evidence type="ECO:0000256" key="9">
    <source>
        <dbReference type="SAM" id="Phobius"/>
    </source>
</evidence>
<sequence>MTTSPFSSSMRTMLSLFSFVLFLALSLTPTPASGAALTTIVEPHERSCYYAWVDAAGEKVGFYFAVQSGGHFDIDYTVHDPDLRLIISGHKERQLDIIFTGNTVGEYTFCFENAMSTVAEKLIDFDITVESEPRLDLPIQPTKLLKEHSAPLEEMIGNLHDKLTQVERTQRYFRVRENRNFDTVKSTQSKIFWYSLVESVTMVGISLAQVYIVRALFEKGSTKRYRV</sequence>
<evidence type="ECO:0000256" key="7">
    <source>
        <dbReference type="ARBA" id="ARBA00037847"/>
    </source>
</evidence>
<evidence type="ECO:0000313" key="12">
    <source>
        <dbReference type="EMBL" id="SPO30901.1"/>
    </source>
</evidence>
<dbReference type="InterPro" id="IPR036598">
    <property type="entry name" value="GOLD_dom_sf"/>
</dbReference>
<dbReference type="PANTHER" id="PTHR22811">
    <property type="entry name" value="TRANSMEMBRANE EMP24 DOMAIN-CONTAINING PROTEIN"/>
    <property type="match status" value="1"/>
</dbReference>
<dbReference type="GO" id="GO:0016020">
    <property type="term" value="C:membrane"/>
    <property type="evidence" value="ECO:0007669"/>
    <property type="project" value="UniProtKB-SubCell"/>
</dbReference>
<dbReference type="InterPro" id="IPR015720">
    <property type="entry name" value="Emp24-like"/>
</dbReference>
<evidence type="ECO:0000256" key="5">
    <source>
        <dbReference type="ARBA" id="ARBA00022989"/>
    </source>
</evidence>
<dbReference type="Proteomes" id="UP000324022">
    <property type="component" value="Unassembled WGS sequence"/>
</dbReference>
<evidence type="ECO:0000256" key="8">
    <source>
        <dbReference type="RuleBase" id="RU003827"/>
    </source>
</evidence>
<keyword evidence="13" id="KW-1185">Reference proteome</keyword>
<feature type="signal peptide" evidence="10">
    <location>
        <begin position="1"/>
        <end position="34"/>
    </location>
</feature>
<dbReference type="Pfam" id="PF01105">
    <property type="entry name" value="EMP24_GP25L"/>
    <property type="match status" value="1"/>
</dbReference>
<gene>
    <name evidence="12" type="ORF">UTRI_05481_B</name>
</gene>
<keyword evidence="4 10" id="KW-0732">Signal</keyword>